<dbReference type="InterPro" id="IPR023214">
    <property type="entry name" value="HAD_sf"/>
</dbReference>
<dbReference type="EMBL" id="DTFF01000018">
    <property type="protein sequence ID" value="HGI87195.1"/>
    <property type="molecule type" value="Genomic_DNA"/>
</dbReference>
<proteinExistence type="predicted"/>
<dbReference type="InterPro" id="IPR050155">
    <property type="entry name" value="HAD-like_hydrolase_sf"/>
</dbReference>
<accession>A0A7C4BBU3</accession>
<keyword evidence="1" id="KW-0378">Hydrolase</keyword>
<evidence type="ECO:0000313" key="1">
    <source>
        <dbReference type="EMBL" id="HGI87195.1"/>
    </source>
</evidence>
<dbReference type="InterPro" id="IPR041492">
    <property type="entry name" value="HAD_2"/>
</dbReference>
<sequence length="211" mass="22867">MAVSTVLFDVDGTLALLPIDWGGILRLVQVESCSANSFLGFVYKCHGTEAFWRVHRVLRELELRAVNSLVILDDSPNLVKKLCKRYSLGFVTMQCREAADALLSKLGLSSCAKVVLARESARNRVEQVAKAVKTLGVEPSEVLFIGDKVLDGFAAYVNGAKAVVVLRGGTCDRVSDTDYITEDLEALGIPVVKSLGEALELSAKLGWIEPP</sequence>
<dbReference type="SFLD" id="SFLDS00003">
    <property type="entry name" value="Haloacid_Dehalogenase"/>
    <property type="match status" value="1"/>
</dbReference>
<protein>
    <submittedName>
        <fullName evidence="1">HAD family hydrolase</fullName>
    </submittedName>
</protein>
<dbReference type="PANTHER" id="PTHR43434:SF1">
    <property type="entry name" value="PHOSPHOGLYCOLATE PHOSPHATASE"/>
    <property type="match status" value="1"/>
</dbReference>
<dbReference type="Pfam" id="PF13419">
    <property type="entry name" value="HAD_2"/>
    <property type="match status" value="1"/>
</dbReference>
<organism evidence="1">
    <name type="scientific">Ignisphaera aggregans</name>
    <dbReference type="NCBI Taxonomy" id="334771"/>
    <lineage>
        <taxon>Archaea</taxon>
        <taxon>Thermoproteota</taxon>
        <taxon>Thermoprotei</taxon>
        <taxon>Desulfurococcales</taxon>
        <taxon>Desulfurococcaceae</taxon>
        <taxon>Ignisphaera</taxon>
    </lineage>
</organism>
<dbReference type="GO" id="GO:0008967">
    <property type="term" value="F:phosphoglycolate phosphatase activity"/>
    <property type="evidence" value="ECO:0007669"/>
    <property type="project" value="TreeGrafter"/>
</dbReference>
<name>A0A7C4BBU3_9CREN</name>
<gene>
    <name evidence="1" type="ORF">ENV14_02185</name>
</gene>
<dbReference type="Gene3D" id="3.40.50.1000">
    <property type="entry name" value="HAD superfamily/HAD-like"/>
    <property type="match status" value="1"/>
</dbReference>
<dbReference type="GO" id="GO:0006281">
    <property type="term" value="P:DNA repair"/>
    <property type="evidence" value="ECO:0007669"/>
    <property type="project" value="TreeGrafter"/>
</dbReference>
<dbReference type="AlphaFoldDB" id="A0A7C4BBU3"/>
<dbReference type="SUPFAM" id="SSF56784">
    <property type="entry name" value="HAD-like"/>
    <property type="match status" value="1"/>
</dbReference>
<reference evidence="1" key="1">
    <citation type="journal article" date="2020" name="mSystems">
        <title>Genome- and Community-Level Interaction Insights into Carbon Utilization and Element Cycling Functions of Hydrothermarchaeota in Hydrothermal Sediment.</title>
        <authorList>
            <person name="Zhou Z."/>
            <person name="Liu Y."/>
            <person name="Xu W."/>
            <person name="Pan J."/>
            <person name="Luo Z.H."/>
            <person name="Li M."/>
        </authorList>
    </citation>
    <scope>NUCLEOTIDE SEQUENCE [LARGE SCALE GENOMIC DNA]</scope>
    <source>
        <strain evidence="1">SpSt-732</strain>
    </source>
</reference>
<dbReference type="InterPro" id="IPR036412">
    <property type="entry name" value="HAD-like_sf"/>
</dbReference>
<dbReference type="SFLD" id="SFLDG01129">
    <property type="entry name" value="C1.5:_HAD__Beta-PGM__Phosphata"/>
    <property type="match status" value="1"/>
</dbReference>
<dbReference type="PANTHER" id="PTHR43434">
    <property type="entry name" value="PHOSPHOGLYCOLATE PHOSPHATASE"/>
    <property type="match status" value="1"/>
</dbReference>
<comment type="caution">
    <text evidence="1">The sequence shown here is derived from an EMBL/GenBank/DDBJ whole genome shotgun (WGS) entry which is preliminary data.</text>
</comment>